<dbReference type="SUPFAM" id="SSF51445">
    <property type="entry name" value="(Trans)glycosidases"/>
    <property type="match status" value="1"/>
</dbReference>
<dbReference type="HOGENOM" id="CLU_365167_0_0_0"/>
<keyword evidence="1" id="KW-0732">Signal</keyword>
<proteinExistence type="predicted"/>
<dbReference type="Pfam" id="PF17132">
    <property type="entry name" value="Glyco_hydro_106"/>
    <property type="match status" value="1"/>
</dbReference>
<evidence type="ECO:0000313" key="3">
    <source>
        <dbReference type="Proteomes" id="UP000007113"/>
    </source>
</evidence>
<dbReference type="STRING" id="682795.AciX8_2326"/>
<dbReference type="InterPro" id="IPR029062">
    <property type="entry name" value="Class_I_gatase-like"/>
</dbReference>
<gene>
    <name evidence="2" type="ordered locus">AciX8_2326</name>
</gene>
<dbReference type="KEGG" id="gma:AciX8_2326"/>
<dbReference type="eggNOG" id="COG3250">
    <property type="taxonomic scope" value="Bacteria"/>
</dbReference>
<dbReference type="InterPro" id="IPR053161">
    <property type="entry name" value="Ulvan_degrading_GH"/>
</dbReference>
<name>G8NX29_GRAMM</name>
<keyword evidence="2" id="KW-0378">Hydrolase</keyword>
<dbReference type="AlphaFoldDB" id="G8NX29"/>
<evidence type="ECO:0000256" key="1">
    <source>
        <dbReference type="SAM" id="SignalP"/>
    </source>
</evidence>
<dbReference type="EMBL" id="CP003130">
    <property type="protein sequence ID" value="AEU36643.1"/>
    <property type="molecule type" value="Genomic_DNA"/>
</dbReference>
<dbReference type="Proteomes" id="UP000007113">
    <property type="component" value="Chromosome"/>
</dbReference>
<feature type="chain" id="PRO_5003512451" evidence="1">
    <location>
        <begin position="27"/>
        <end position="746"/>
    </location>
</feature>
<dbReference type="GO" id="GO:0016787">
    <property type="term" value="F:hydrolase activity"/>
    <property type="evidence" value="ECO:0007669"/>
    <property type="project" value="UniProtKB-KW"/>
</dbReference>
<keyword evidence="3" id="KW-1185">Reference proteome</keyword>
<dbReference type="Gene3D" id="3.40.50.880">
    <property type="match status" value="1"/>
</dbReference>
<protein>
    <submittedName>
        <fullName evidence="2">Glycoside hydrolase family protein</fullName>
    </submittedName>
</protein>
<reference evidence="2 3" key="1">
    <citation type="submission" date="2011-11" db="EMBL/GenBank/DDBJ databases">
        <title>Complete sequence of Granulicella mallensis MP5ACTX8.</title>
        <authorList>
            <consortium name="US DOE Joint Genome Institute"/>
            <person name="Lucas S."/>
            <person name="Copeland A."/>
            <person name="Lapidus A."/>
            <person name="Cheng J.-F."/>
            <person name="Goodwin L."/>
            <person name="Pitluck S."/>
            <person name="Peters L."/>
            <person name="Lu M."/>
            <person name="Detter J.C."/>
            <person name="Han C."/>
            <person name="Tapia R."/>
            <person name="Land M."/>
            <person name="Hauser L."/>
            <person name="Kyrpides N."/>
            <person name="Ivanova N."/>
            <person name="Mikhailova N."/>
            <person name="Pagani I."/>
            <person name="Rawat S."/>
            <person name="Mannisto M."/>
            <person name="Haggblom M."/>
            <person name="Woyke T."/>
        </authorList>
    </citation>
    <scope>NUCLEOTIDE SEQUENCE [LARGE SCALE GENOMIC DNA]</scope>
    <source>
        <strain evidence="3">ATCC BAA-1857 / DSM 23137 / MP5ACTX8</strain>
    </source>
</reference>
<dbReference type="InterPro" id="IPR017853">
    <property type="entry name" value="GH"/>
</dbReference>
<dbReference type="PANTHER" id="PTHR36848:SF2">
    <property type="entry name" value="SECRETED PROTEIN"/>
    <property type="match status" value="1"/>
</dbReference>
<feature type="signal peptide" evidence="1">
    <location>
        <begin position="1"/>
        <end position="26"/>
    </location>
</feature>
<organism evidence="2 3">
    <name type="scientific">Granulicella mallensis (strain ATCC BAA-1857 / DSM 23137 / MP5ACTX8)</name>
    <dbReference type="NCBI Taxonomy" id="682795"/>
    <lineage>
        <taxon>Bacteria</taxon>
        <taxon>Pseudomonadati</taxon>
        <taxon>Acidobacteriota</taxon>
        <taxon>Terriglobia</taxon>
        <taxon>Terriglobales</taxon>
        <taxon>Acidobacteriaceae</taxon>
        <taxon>Granulicella</taxon>
    </lineage>
</organism>
<dbReference type="CDD" id="cd03143">
    <property type="entry name" value="A4_beta-galactosidase_middle_domain"/>
    <property type="match status" value="1"/>
</dbReference>
<evidence type="ECO:0000313" key="2">
    <source>
        <dbReference type="EMBL" id="AEU36643.1"/>
    </source>
</evidence>
<dbReference type="PANTHER" id="PTHR36848">
    <property type="entry name" value="DNA-BINDING PROTEIN (PUTATIVE SECRETED PROTEIN)-RELATED"/>
    <property type="match status" value="1"/>
</dbReference>
<sequence precursor="true">MIPMWMPLKRVFVIPSLLLFASLSNAQAPAPHPWQTLNTPTIDQLQSLWTTPPPEYGPEPYYGLNGPVTLETVQHDLDTMRSLGFRAVTVQDGYGADRPYLSPEYFRFFRQFVLEAKKRNMRVWIVDDAGYPSGFAGGKFTAEHPELRMQALVTSNPTQIAAGGIFDQAVEPGTVAVTAIQSPNGETVQIPIENGHAHWTAPAGKWTVYVVEHAFRTSPTRSDTNPKRVKDTSQSLEDYLDPTATAQYLAYTHEGYKKAVGDEFGKTILGFRGDEPDYSINGLPWTPQFFAHFQAAKGYDIRPFLAVFLQGKNAELTPRQLRARADYYDIFANLFRDGFFKPQADWCAANGLEYQVHLNHEEMQLQLAHSEGDFFRDMRYVQVPGIDAIWHQIWTDTISDYPRLASSAAHVYGHPRAFTESFAAYRPLPDITLARYILNEQFVRGVNQVETMYFPATSTPGRGGPMEFMRDPGYPALMQYTSRLSYLMSSGHPAADVALLLPAESLWMGDAKADDTFVSTERLLSEHQIDFDIVDEDAIGSLLKTEPGAFLSLSGNRYRTVLVPHAALLPAAVVDRLKHFAATGGHVVFLGAAPGFIGGQNDLEARAAHPEDFAWATLVEGDLPPTPTPPAQPPTSPPAPLIVPPALLSTLQKALPPSTLSLANADPALRFTHRTLKNATLFLLFNESNQPLNNQLILRGRGTRVEVWDPQTGTITPIKEAHSTGRNQQSLPLTLAPYATEVLVLR</sequence>
<accession>G8NX29</accession>